<gene>
    <name evidence="1" type="ORF">AMAG_09548</name>
</gene>
<evidence type="ECO:0000313" key="2">
    <source>
        <dbReference type="Proteomes" id="UP000054350"/>
    </source>
</evidence>
<dbReference type="VEuPathDB" id="FungiDB:AMAG_09548"/>
<name>A0A0L0ST62_ALLM3</name>
<dbReference type="EMBL" id="GG745348">
    <property type="protein sequence ID" value="KNE65570.1"/>
    <property type="molecule type" value="Genomic_DNA"/>
</dbReference>
<organism evidence="1 2">
    <name type="scientific">Allomyces macrogynus (strain ATCC 38327)</name>
    <name type="common">Allomyces javanicus var. macrogynus</name>
    <dbReference type="NCBI Taxonomy" id="578462"/>
    <lineage>
        <taxon>Eukaryota</taxon>
        <taxon>Fungi</taxon>
        <taxon>Fungi incertae sedis</taxon>
        <taxon>Blastocladiomycota</taxon>
        <taxon>Blastocladiomycetes</taxon>
        <taxon>Blastocladiales</taxon>
        <taxon>Blastocladiaceae</taxon>
        <taxon>Allomyces</taxon>
    </lineage>
</organism>
<reference evidence="1 2" key="1">
    <citation type="submission" date="2009-11" db="EMBL/GenBank/DDBJ databases">
        <title>Annotation of Allomyces macrogynus ATCC 38327.</title>
        <authorList>
            <consortium name="The Broad Institute Genome Sequencing Platform"/>
            <person name="Russ C."/>
            <person name="Cuomo C."/>
            <person name="Burger G."/>
            <person name="Gray M.W."/>
            <person name="Holland P.W.H."/>
            <person name="King N."/>
            <person name="Lang F.B.F."/>
            <person name="Roger A.J."/>
            <person name="Ruiz-Trillo I."/>
            <person name="Young S.K."/>
            <person name="Zeng Q."/>
            <person name="Gargeya S."/>
            <person name="Fitzgerald M."/>
            <person name="Haas B."/>
            <person name="Abouelleil A."/>
            <person name="Alvarado L."/>
            <person name="Arachchi H.M."/>
            <person name="Berlin A."/>
            <person name="Chapman S.B."/>
            <person name="Gearin G."/>
            <person name="Goldberg J."/>
            <person name="Griggs A."/>
            <person name="Gujja S."/>
            <person name="Hansen M."/>
            <person name="Heiman D."/>
            <person name="Howarth C."/>
            <person name="Larimer J."/>
            <person name="Lui A."/>
            <person name="MacDonald P.J.P."/>
            <person name="McCowen C."/>
            <person name="Montmayeur A."/>
            <person name="Murphy C."/>
            <person name="Neiman D."/>
            <person name="Pearson M."/>
            <person name="Priest M."/>
            <person name="Roberts A."/>
            <person name="Saif S."/>
            <person name="Shea T."/>
            <person name="Sisk P."/>
            <person name="Stolte C."/>
            <person name="Sykes S."/>
            <person name="Wortman J."/>
            <person name="Nusbaum C."/>
            <person name="Birren B."/>
        </authorList>
    </citation>
    <scope>NUCLEOTIDE SEQUENCE [LARGE SCALE GENOMIC DNA]</scope>
    <source>
        <strain evidence="1 2">ATCC 38327</strain>
    </source>
</reference>
<sequence length="111" mass="12206">MICGAADGATPSSLSPFRSSPTAQLVARLGSLPRQDLLNLGLDLLEHSDYHDVPDLKQHIERYLVLFVNEDTLKAVCQEWMVKHADVLVDVQRRAGSGEANEMSVTEGTCR</sequence>
<proteinExistence type="predicted"/>
<evidence type="ECO:0000313" key="1">
    <source>
        <dbReference type="EMBL" id="KNE65570.1"/>
    </source>
</evidence>
<accession>A0A0L0ST62</accession>
<reference evidence="2" key="2">
    <citation type="submission" date="2009-11" db="EMBL/GenBank/DDBJ databases">
        <title>The Genome Sequence of Allomyces macrogynus strain ATCC 38327.</title>
        <authorList>
            <consortium name="The Broad Institute Genome Sequencing Platform"/>
            <person name="Russ C."/>
            <person name="Cuomo C."/>
            <person name="Shea T."/>
            <person name="Young S.K."/>
            <person name="Zeng Q."/>
            <person name="Koehrsen M."/>
            <person name="Haas B."/>
            <person name="Borodovsky M."/>
            <person name="Guigo R."/>
            <person name="Alvarado L."/>
            <person name="Berlin A."/>
            <person name="Borenstein D."/>
            <person name="Chen Z."/>
            <person name="Engels R."/>
            <person name="Freedman E."/>
            <person name="Gellesch M."/>
            <person name="Goldberg J."/>
            <person name="Griggs A."/>
            <person name="Gujja S."/>
            <person name="Heiman D."/>
            <person name="Hepburn T."/>
            <person name="Howarth C."/>
            <person name="Jen D."/>
            <person name="Larson L."/>
            <person name="Lewis B."/>
            <person name="Mehta T."/>
            <person name="Park D."/>
            <person name="Pearson M."/>
            <person name="Roberts A."/>
            <person name="Saif S."/>
            <person name="Shenoy N."/>
            <person name="Sisk P."/>
            <person name="Stolte C."/>
            <person name="Sykes S."/>
            <person name="Walk T."/>
            <person name="White J."/>
            <person name="Yandava C."/>
            <person name="Burger G."/>
            <person name="Gray M.W."/>
            <person name="Holland P.W.H."/>
            <person name="King N."/>
            <person name="Lang F.B.F."/>
            <person name="Roger A.J."/>
            <person name="Ruiz-Trillo I."/>
            <person name="Lander E."/>
            <person name="Nusbaum C."/>
        </authorList>
    </citation>
    <scope>NUCLEOTIDE SEQUENCE [LARGE SCALE GENOMIC DNA]</scope>
    <source>
        <strain evidence="2">ATCC 38327</strain>
    </source>
</reference>
<dbReference type="Proteomes" id="UP000054350">
    <property type="component" value="Unassembled WGS sequence"/>
</dbReference>
<keyword evidence="2" id="KW-1185">Reference proteome</keyword>
<protein>
    <submittedName>
        <fullName evidence="1">Uncharacterized protein</fullName>
    </submittedName>
</protein>
<dbReference type="AlphaFoldDB" id="A0A0L0ST62"/>